<evidence type="ECO:0000313" key="2">
    <source>
        <dbReference type="EMBL" id="MBO8483796.1"/>
    </source>
</evidence>
<keyword evidence="1" id="KW-0732">Signal</keyword>
<feature type="chain" id="PRO_5036714290" description="Outer membrane protein beta-barrel domain-containing protein" evidence="1">
    <location>
        <begin position="25"/>
        <end position="216"/>
    </location>
</feature>
<gene>
    <name evidence="2" type="ORF">IAB75_06760</name>
</gene>
<reference evidence="2" key="1">
    <citation type="submission" date="2020-10" db="EMBL/GenBank/DDBJ databases">
        <authorList>
            <person name="Gilroy R."/>
        </authorList>
    </citation>
    <scope>NUCLEOTIDE SEQUENCE</scope>
    <source>
        <strain evidence="2">G3-8215</strain>
    </source>
</reference>
<reference evidence="2" key="2">
    <citation type="journal article" date="2021" name="PeerJ">
        <title>Extensive microbial diversity within the chicken gut microbiome revealed by metagenomics and culture.</title>
        <authorList>
            <person name="Gilroy R."/>
            <person name="Ravi A."/>
            <person name="Getino M."/>
            <person name="Pursley I."/>
            <person name="Horton D.L."/>
            <person name="Alikhan N.F."/>
            <person name="Baker D."/>
            <person name="Gharbi K."/>
            <person name="Hall N."/>
            <person name="Watson M."/>
            <person name="Adriaenssens E.M."/>
            <person name="Foster-Nyarko E."/>
            <person name="Jarju S."/>
            <person name="Secka A."/>
            <person name="Antonio M."/>
            <person name="Oren A."/>
            <person name="Chaudhuri R.R."/>
            <person name="La Ragione R."/>
            <person name="Hildebrand F."/>
            <person name="Pallen M.J."/>
        </authorList>
    </citation>
    <scope>NUCLEOTIDE SEQUENCE</scope>
    <source>
        <strain evidence="2">G3-8215</strain>
    </source>
</reference>
<organism evidence="2 3">
    <name type="scientific">Candidatus Cryptobacteroides avicola</name>
    <dbReference type="NCBI Taxonomy" id="2840757"/>
    <lineage>
        <taxon>Bacteria</taxon>
        <taxon>Pseudomonadati</taxon>
        <taxon>Bacteroidota</taxon>
        <taxon>Bacteroidia</taxon>
        <taxon>Bacteroidales</taxon>
        <taxon>Candidatus Cryptobacteroides</taxon>
    </lineage>
</organism>
<dbReference type="EMBL" id="JADILV010000045">
    <property type="protein sequence ID" value="MBO8483796.1"/>
    <property type="molecule type" value="Genomic_DNA"/>
</dbReference>
<proteinExistence type="predicted"/>
<dbReference type="AlphaFoldDB" id="A0A940DT00"/>
<name>A0A940DT00_9BACT</name>
<accession>A0A940DT00</accession>
<evidence type="ECO:0000256" key="1">
    <source>
        <dbReference type="SAM" id="SignalP"/>
    </source>
</evidence>
<feature type="signal peptide" evidence="1">
    <location>
        <begin position="1"/>
        <end position="24"/>
    </location>
</feature>
<dbReference type="Proteomes" id="UP000725002">
    <property type="component" value="Unassembled WGS sequence"/>
</dbReference>
<evidence type="ECO:0000313" key="3">
    <source>
        <dbReference type="Proteomes" id="UP000725002"/>
    </source>
</evidence>
<sequence length="216" mass="24226">MIRIHRYIPALLAVLVLHSANAQAKHREESGFLDVFTFGIEGSYIGTVASHRHFNFISSYGYRVDRKFTDTRYRSNGEFLMHIGANISDRFNLSLYTGKSGIGRYMLVTPLTLRGTYYFGKDPMKSRWLVYLDAGPGFSGSGNEISASGMFKAGTGYRIPLGKYTRLDFLISYRNAMANKRVLGISSASSIYIAEENLRKNDALFFALTFGIGITF</sequence>
<comment type="caution">
    <text evidence="2">The sequence shown here is derived from an EMBL/GenBank/DDBJ whole genome shotgun (WGS) entry which is preliminary data.</text>
</comment>
<protein>
    <recommendedName>
        <fullName evidence="4">Outer membrane protein beta-barrel domain-containing protein</fullName>
    </recommendedName>
</protein>
<evidence type="ECO:0008006" key="4">
    <source>
        <dbReference type="Google" id="ProtNLM"/>
    </source>
</evidence>